<dbReference type="GO" id="GO:0015421">
    <property type="term" value="F:ABC-type oligopeptide transporter activity"/>
    <property type="evidence" value="ECO:0007669"/>
    <property type="project" value="TreeGrafter"/>
</dbReference>
<proteinExistence type="predicted"/>
<evidence type="ECO:0000256" key="3">
    <source>
        <dbReference type="ARBA" id="ARBA00022692"/>
    </source>
</evidence>
<dbReference type="InterPro" id="IPR017871">
    <property type="entry name" value="ABC_transporter-like_CS"/>
</dbReference>
<dbReference type="EMBL" id="CP051428">
    <property type="protein sequence ID" value="QJC51145.1"/>
    <property type="molecule type" value="Genomic_DNA"/>
</dbReference>
<accession>A0A6H2GUS6</accession>
<dbReference type="InterPro" id="IPR003593">
    <property type="entry name" value="AAA+_ATPase"/>
</dbReference>
<dbReference type="InterPro" id="IPR039421">
    <property type="entry name" value="Type_1_exporter"/>
</dbReference>
<feature type="transmembrane region" description="Helical" evidence="9">
    <location>
        <begin position="234"/>
        <end position="251"/>
    </location>
</feature>
<dbReference type="Pfam" id="PF00664">
    <property type="entry name" value="ABC_membrane"/>
    <property type="match status" value="1"/>
</dbReference>
<keyword evidence="6 9" id="KW-1133">Transmembrane helix</keyword>
<feature type="region of interest" description="Disordered" evidence="8">
    <location>
        <begin position="144"/>
        <end position="169"/>
    </location>
</feature>
<gene>
    <name evidence="12" type="ORF">HGI30_05915</name>
</gene>
<name>A0A6H2GUS6_9BACL</name>
<dbReference type="PROSITE" id="PS00211">
    <property type="entry name" value="ABC_TRANSPORTER_1"/>
    <property type="match status" value="1"/>
</dbReference>
<dbReference type="RefSeq" id="WP_168906799.1">
    <property type="nucleotide sequence ID" value="NZ_CP051428.1"/>
</dbReference>
<evidence type="ECO:0000259" key="11">
    <source>
        <dbReference type="PROSITE" id="PS50929"/>
    </source>
</evidence>
<sequence length="796" mass="86974">MAFGSGKARKAGNGRAAVEPTEGERAGGEGAAAALRQRLADSWLRLGADINEARQFQRYELVFTDREAAVIDEQGRLQRRFPKGTIDEIELREGVAGGALVLLTRDGMREAARFTLPHLEAYRIAMPRIAAWLEEPLPVPGAAANAPAGDAAGASPAAPQAGAAPKLPPRVRRGAAGTAAALGAGDAAAAPAAGRACRVCGKRLWHRRTKCLRCSNKTLMVRRILAYAQPHRRLMIASGVLLLFSIAFELIPTYLMKLLIDNFTGGGSRSALLWLIVAMAAVHLVGTGVSMARSFIGLRFGGRLMGDIRKHAFDAILKLSMSYFDRRQVSQFISRVQNDTEELKQFLTEGFIQFLSQVLLAVGVLGLLFYLNAPLTWMILIPVPFLAFGFFWLWPRIRILWYSQWMSVMNVNNVIGESLQGIRVIKAFAQEQREKKRFAQANDTLVKRMISMGNLWMSVSPLFSLVIAAFGLLVWYAGGKSVLQGGMSLGSLTAYASYLVMFFGPLQAFGASLNMINRVMGSAERIFELMDAKSDTPDRPDAVQLTSAQGEIRFEGVRYGYDKSRAVLKDLDLTIRPGEMVGLVGPSGAGKSTLINLVCRFYDPDAGSIRLDGIDLRDIAQESLRARIGVVLQETFLFDGTIAQNIAYGRKDASPELIIEAARTAGAHGFICGLPEGYETQVGERGHRLSGGEKQRIAIARAVLLDPEILILDEATASVDTETERAIQEALARLVKGRTTIAIAHRLSTLRGADRLIVLEQGRIAETGTHDELYRSKGTYYRLVESQKQMTESEVG</sequence>
<dbReference type="FunFam" id="3.40.50.300:FF:000287">
    <property type="entry name" value="Multidrug ABC transporter ATP-binding protein"/>
    <property type="match status" value="1"/>
</dbReference>
<comment type="subcellular location">
    <subcellularLocation>
        <location evidence="1">Cell membrane</location>
        <topology evidence="1">Multi-pass membrane protein</topology>
    </subcellularLocation>
</comment>
<dbReference type="InterPro" id="IPR003439">
    <property type="entry name" value="ABC_transporter-like_ATP-bd"/>
</dbReference>
<keyword evidence="7 9" id="KW-0472">Membrane</keyword>
<feature type="compositionally biased region" description="Low complexity" evidence="8">
    <location>
        <begin position="144"/>
        <end position="165"/>
    </location>
</feature>
<dbReference type="CDD" id="cd18563">
    <property type="entry name" value="ABC_6TM_exporter_like"/>
    <property type="match status" value="1"/>
</dbReference>
<keyword evidence="5 12" id="KW-0067">ATP-binding</keyword>
<feature type="transmembrane region" description="Helical" evidence="9">
    <location>
        <begin position="351"/>
        <end position="371"/>
    </location>
</feature>
<feature type="transmembrane region" description="Helical" evidence="9">
    <location>
        <begin position="271"/>
        <end position="296"/>
    </location>
</feature>
<evidence type="ECO:0000256" key="6">
    <source>
        <dbReference type="ARBA" id="ARBA00022989"/>
    </source>
</evidence>
<evidence type="ECO:0000313" key="13">
    <source>
        <dbReference type="Proteomes" id="UP000502136"/>
    </source>
</evidence>
<dbReference type="SUPFAM" id="SSF90123">
    <property type="entry name" value="ABC transporter transmembrane region"/>
    <property type="match status" value="1"/>
</dbReference>
<dbReference type="GO" id="GO:0005886">
    <property type="term" value="C:plasma membrane"/>
    <property type="evidence" value="ECO:0007669"/>
    <property type="project" value="UniProtKB-SubCell"/>
</dbReference>
<keyword evidence="2" id="KW-0813">Transport</keyword>
<dbReference type="InterPro" id="IPR027417">
    <property type="entry name" value="P-loop_NTPase"/>
</dbReference>
<reference evidence="12 13" key="1">
    <citation type="submission" date="2020-04" db="EMBL/GenBank/DDBJ databases">
        <title>Novel Paenibacillus strain UniB2 isolated from commercial digestive syrup.</title>
        <authorList>
            <person name="Thorat V."/>
            <person name="Kirdat K."/>
            <person name="Tiwarekar B."/>
            <person name="Yadav A."/>
        </authorList>
    </citation>
    <scope>NUCLEOTIDE SEQUENCE [LARGE SCALE GENOMIC DNA]</scope>
    <source>
        <strain evidence="12 13">UniB2</strain>
    </source>
</reference>
<dbReference type="PANTHER" id="PTHR43394:SF1">
    <property type="entry name" value="ATP-BINDING CASSETTE SUB-FAMILY B MEMBER 10, MITOCHONDRIAL"/>
    <property type="match status" value="1"/>
</dbReference>
<evidence type="ECO:0000259" key="10">
    <source>
        <dbReference type="PROSITE" id="PS50893"/>
    </source>
</evidence>
<protein>
    <submittedName>
        <fullName evidence="12">ABC transporter ATP-binding protein</fullName>
    </submittedName>
</protein>
<keyword evidence="13" id="KW-1185">Reference proteome</keyword>
<dbReference type="Pfam" id="PF00005">
    <property type="entry name" value="ABC_tran"/>
    <property type="match status" value="1"/>
</dbReference>
<dbReference type="AlphaFoldDB" id="A0A6H2GUS6"/>
<feature type="transmembrane region" description="Helical" evidence="9">
    <location>
        <begin position="455"/>
        <end position="476"/>
    </location>
</feature>
<feature type="domain" description="ABC transmembrane type-1" evidence="11">
    <location>
        <begin position="236"/>
        <end position="518"/>
    </location>
</feature>
<organism evidence="12 13">
    <name type="scientific">Paenibacillus albicereus</name>
    <dbReference type="NCBI Taxonomy" id="2726185"/>
    <lineage>
        <taxon>Bacteria</taxon>
        <taxon>Bacillati</taxon>
        <taxon>Bacillota</taxon>
        <taxon>Bacilli</taxon>
        <taxon>Bacillales</taxon>
        <taxon>Paenibacillaceae</taxon>
        <taxon>Paenibacillus</taxon>
    </lineage>
</organism>
<dbReference type="GO" id="GO:0005524">
    <property type="term" value="F:ATP binding"/>
    <property type="evidence" value="ECO:0007669"/>
    <property type="project" value="UniProtKB-KW"/>
</dbReference>
<dbReference type="InterPro" id="IPR011527">
    <property type="entry name" value="ABC1_TM_dom"/>
</dbReference>
<dbReference type="Gene3D" id="3.40.50.300">
    <property type="entry name" value="P-loop containing nucleotide triphosphate hydrolases"/>
    <property type="match status" value="1"/>
</dbReference>
<feature type="transmembrane region" description="Helical" evidence="9">
    <location>
        <begin position="496"/>
        <end position="516"/>
    </location>
</feature>
<feature type="transmembrane region" description="Helical" evidence="9">
    <location>
        <begin position="377"/>
        <end position="394"/>
    </location>
</feature>
<dbReference type="Proteomes" id="UP000502136">
    <property type="component" value="Chromosome"/>
</dbReference>
<dbReference type="SUPFAM" id="SSF52540">
    <property type="entry name" value="P-loop containing nucleoside triphosphate hydrolases"/>
    <property type="match status" value="1"/>
</dbReference>
<evidence type="ECO:0000256" key="4">
    <source>
        <dbReference type="ARBA" id="ARBA00022741"/>
    </source>
</evidence>
<evidence type="ECO:0000256" key="8">
    <source>
        <dbReference type="SAM" id="MobiDB-lite"/>
    </source>
</evidence>
<dbReference type="PANTHER" id="PTHR43394">
    <property type="entry name" value="ATP-DEPENDENT PERMEASE MDL1, MITOCHONDRIAL"/>
    <property type="match status" value="1"/>
</dbReference>
<dbReference type="PROSITE" id="PS50893">
    <property type="entry name" value="ABC_TRANSPORTER_2"/>
    <property type="match status" value="1"/>
</dbReference>
<evidence type="ECO:0000256" key="7">
    <source>
        <dbReference type="ARBA" id="ARBA00023136"/>
    </source>
</evidence>
<evidence type="ECO:0000256" key="9">
    <source>
        <dbReference type="SAM" id="Phobius"/>
    </source>
</evidence>
<evidence type="ECO:0000256" key="1">
    <source>
        <dbReference type="ARBA" id="ARBA00004651"/>
    </source>
</evidence>
<evidence type="ECO:0000256" key="2">
    <source>
        <dbReference type="ARBA" id="ARBA00022448"/>
    </source>
</evidence>
<dbReference type="InterPro" id="IPR036640">
    <property type="entry name" value="ABC1_TM_sf"/>
</dbReference>
<feature type="region of interest" description="Disordered" evidence="8">
    <location>
        <begin position="1"/>
        <end position="30"/>
    </location>
</feature>
<evidence type="ECO:0000256" key="5">
    <source>
        <dbReference type="ARBA" id="ARBA00022840"/>
    </source>
</evidence>
<keyword evidence="3 9" id="KW-0812">Transmembrane</keyword>
<dbReference type="GO" id="GO:0016887">
    <property type="term" value="F:ATP hydrolysis activity"/>
    <property type="evidence" value="ECO:0007669"/>
    <property type="project" value="InterPro"/>
</dbReference>
<keyword evidence="4" id="KW-0547">Nucleotide-binding</keyword>
<dbReference type="SMART" id="SM00382">
    <property type="entry name" value="AAA"/>
    <property type="match status" value="1"/>
</dbReference>
<dbReference type="KEGG" id="palr:HGI30_05915"/>
<dbReference type="PROSITE" id="PS50929">
    <property type="entry name" value="ABC_TM1F"/>
    <property type="match status" value="1"/>
</dbReference>
<feature type="domain" description="ABC transporter" evidence="10">
    <location>
        <begin position="552"/>
        <end position="786"/>
    </location>
</feature>
<dbReference type="Gene3D" id="1.20.1560.10">
    <property type="entry name" value="ABC transporter type 1, transmembrane domain"/>
    <property type="match status" value="1"/>
</dbReference>
<evidence type="ECO:0000313" key="12">
    <source>
        <dbReference type="EMBL" id="QJC51145.1"/>
    </source>
</evidence>